<evidence type="ECO:0000313" key="2">
    <source>
        <dbReference type="Proteomes" id="UP000053660"/>
    </source>
</evidence>
<keyword evidence="2" id="KW-1185">Reference proteome</keyword>
<dbReference type="AlphaFoldDB" id="A0A0B1S0D0"/>
<proteinExistence type="predicted"/>
<evidence type="ECO:0000313" key="1">
    <source>
        <dbReference type="EMBL" id="KHJ76625.1"/>
    </source>
</evidence>
<gene>
    <name evidence="1" type="ORF">OESDEN_23755</name>
</gene>
<name>A0A0B1S0D0_OESDE</name>
<sequence>MLKALSEKISQDFSDAIEAEKRARSLVISGIVKLQEDALDVDCVLSEAFWMGRFDPSRKRLVKVVLPSTYCFSLMHACYAPPTSQEFFFARV</sequence>
<dbReference type="EMBL" id="KN611570">
    <property type="protein sequence ID" value="KHJ76625.1"/>
    <property type="molecule type" value="Genomic_DNA"/>
</dbReference>
<reference evidence="1 2" key="1">
    <citation type="submission" date="2014-03" db="EMBL/GenBank/DDBJ databases">
        <title>Draft genome of the hookworm Oesophagostomum dentatum.</title>
        <authorList>
            <person name="Mitreva M."/>
        </authorList>
    </citation>
    <scope>NUCLEOTIDE SEQUENCE [LARGE SCALE GENOMIC DNA]</scope>
    <source>
        <strain evidence="1 2">OD-Hann</strain>
    </source>
</reference>
<accession>A0A0B1S0D0</accession>
<dbReference type="Proteomes" id="UP000053660">
    <property type="component" value="Unassembled WGS sequence"/>
</dbReference>
<protein>
    <submittedName>
        <fullName evidence="1">Uncharacterized protein</fullName>
    </submittedName>
</protein>
<organism evidence="1 2">
    <name type="scientific">Oesophagostomum dentatum</name>
    <name type="common">Nodular worm</name>
    <dbReference type="NCBI Taxonomy" id="61180"/>
    <lineage>
        <taxon>Eukaryota</taxon>
        <taxon>Metazoa</taxon>
        <taxon>Ecdysozoa</taxon>
        <taxon>Nematoda</taxon>
        <taxon>Chromadorea</taxon>
        <taxon>Rhabditida</taxon>
        <taxon>Rhabditina</taxon>
        <taxon>Rhabditomorpha</taxon>
        <taxon>Strongyloidea</taxon>
        <taxon>Strongylidae</taxon>
        <taxon>Oesophagostomum</taxon>
    </lineage>
</organism>